<dbReference type="Gene3D" id="3.30.1500.10">
    <property type="entry name" value="Haem-binding HasA"/>
    <property type="match status" value="1"/>
</dbReference>
<dbReference type="Gene3D" id="2.150.10.10">
    <property type="entry name" value="Serralysin-like metalloprotease, C-terminal"/>
    <property type="match status" value="1"/>
</dbReference>
<evidence type="ECO:0000256" key="2">
    <source>
        <dbReference type="ARBA" id="ARBA00022525"/>
    </source>
</evidence>
<dbReference type="Pfam" id="PF00353">
    <property type="entry name" value="HemolysinCabind"/>
    <property type="match status" value="3"/>
</dbReference>
<dbReference type="InterPro" id="IPR001343">
    <property type="entry name" value="Hemolysn_Ca-bd"/>
</dbReference>
<dbReference type="InterPro" id="IPR018511">
    <property type="entry name" value="Hemolysin-typ_Ca-bd_CS"/>
</dbReference>
<accession>A0A7W8UD81</accession>
<dbReference type="EMBL" id="JACHBK010000009">
    <property type="protein sequence ID" value="MBB5537251.1"/>
    <property type="molecule type" value="Genomic_DNA"/>
</dbReference>
<dbReference type="InterPro" id="IPR011049">
    <property type="entry name" value="Serralysin-like_metalloprot_C"/>
</dbReference>
<dbReference type="AlphaFoldDB" id="A0A7W8UD81"/>
<dbReference type="SUPFAM" id="SSF51120">
    <property type="entry name" value="beta-Roll"/>
    <property type="match status" value="1"/>
</dbReference>
<reference evidence="3 4" key="1">
    <citation type="submission" date="2020-08" db="EMBL/GenBank/DDBJ databases">
        <title>Genomic Encyclopedia of Type Strains, Phase IV (KMG-V): Genome sequencing to study the core and pangenomes of soil and plant-associated prokaryotes.</title>
        <authorList>
            <person name="Whitman W."/>
        </authorList>
    </citation>
    <scope>NUCLEOTIDE SEQUENCE [LARGE SCALE GENOMIC DNA]</scope>
    <source>
        <strain evidence="3 4">SEMIA 4084</strain>
    </source>
</reference>
<evidence type="ECO:0000256" key="1">
    <source>
        <dbReference type="ARBA" id="ARBA00004613"/>
    </source>
</evidence>
<dbReference type="PANTHER" id="PTHR38340">
    <property type="entry name" value="S-LAYER PROTEIN"/>
    <property type="match status" value="1"/>
</dbReference>
<dbReference type="PANTHER" id="PTHR38340:SF1">
    <property type="entry name" value="S-LAYER PROTEIN"/>
    <property type="match status" value="1"/>
</dbReference>
<comment type="caution">
    <text evidence="3">The sequence shown here is derived from an EMBL/GenBank/DDBJ whole genome shotgun (WGS) entry which is preliminary data.</text>
</comment>
<keyword evidence="4" id="KW-1185">Reference proteome</keyword>
<gene>
    <name evidence="3" type="ORF">GGD55_003967</name>
</gene>
<name>A0A7W8UD81_9HYPH</name>
<comment type="subcellular location">
    <subcellularLocation>
        <location evidence="1">Secreted</location>
    </subcellularLocation>
</comment>
<evidence type="ECO:0000313" key="4">
    <source>
        <dbReference type="Proteomes" id="UP000585507"/>
    </source>
</evidence>
<dbReference type="GO" id="GO:0005576">
    <property type="term" value="C:extracellular region"/>
    <property type="evidence" value="ECO:0007669"/>
    <property type="project" value="UniProtKB-SubCell"/>
</dbReference>
<proteinExistence type="predicted"/>
<dbReference type="InterPro" id="IPR036912">
    <property type="entry name" value="HasA_haem-bd_sf"/>
</dbReference>
<dbReference type="Proteomes" id="UP000585507">
    <property type="component" value="Unassembled WGS sequence"/>
</dbReference>
<dbReference type="InterPro" id="IPR050557">
    <property type="entry name" value="RTX_toxin/Mannuronan_C5-epim"/>
</dbReference>
<dbReference type="PROSITE" id="PS00330">
    <property type="entry name" value="HEMOLYSIN_CALCIUM"/>
    <property type="match status" value="2"/>
</dbReference>
<keyword evidence="2" id="KW-0964">Secreted</keyword>
<sequence length="327" mass="33447">MTITITATDVNADGTGINLLTYLTEFANDFVASGRGQFSGANGISGEEYAATDSSGYGVVFGSDDTAWSYNMTTHTVTGSLDAVTFGSAVTLDTTTRTFTQTVEVAISGLDIDDSSLAEGIRGELTGSTTTLLLDYLKTESLVFKGSSGSDVFRGYDFADRLEGGSGNDTLVGGGGADVLLGQNGNDIAKGGTGNDTIKGGLGNDKIYGEAGNDKLYGEAGNDGLNGGAGNDRLTASLGNDTLTGGAGTDTFLFGTTIGRTVITDFAAGKTVSDVLVLEKSLLSSFANVTANATENSLGVTIDYGDGSIVLKGVELADLHRNDFFFV</sequence>
<dbReference type="RefSeq" id="WP_018329438.1">
    <property type="nucleotide sequence ID" value="NZ_JACHBK010000009.1"/>
</dbReference>
<dbReference type="SUPFAM" id="SSF54621">
    <property type="entry name" value="Heme-binding protein A (HasA)"/>
    <property type="match status" value="1"/>
</dbReference>
<dbReference type="PRINTS" id="PR00313">
    <property type="entry name" value="CABNDNGRPT"/>
</dbReference>
<organism evidence="3 4">
    <name type="scientific">Rhizobium giardinii</name>
    <dbReference type="NCBI Taxonomy" id="56731"/>
    <lineage>
        <taxon>Bacteria</taxon>
        <taxon>Pseudomonadati</taxon>
        <taxon>Pseudomonadota</taxon>
        <taxon>Alphaproteobacteria</taxon>
        <taxon>Hyphomicrobiales</taxon>
        <taxon>Rhizobiaceae</taxon>
        <taxon>Rhizobium/Agrobacterium group</taxon>
        <taxon>Rhizobium</taxon>
    </lineage>
</organism>
<protein>
    <submittedName>
        <fullName evidence="3">Ca2+-binding RTX toxin-like protein</fullName>
    </submittedName>
</protein>
<evidence type="ECO:0000313" key="3">
    <source>
        <dbReference type="EMBL" id="MBB5537251.1"/>
    </source>
</evidence>
<dbReference type="GO" id="GO:0005509">
    <property type="term" value="F:calcium ion binding"/>
    <property type="evidence" value="ECO:0007669"/>
    <property type="project" value="InterPro"/>
</dbReference>